<dbReference type="SUPFAM" id="SSF57667">
    <property type="entry name" value="beta-beta-alpha zinc fingers"/>
    <property type="match status" value="3"/>
</dbReference>
<keyword evidence="16" id="KW-1185">Reference proteome</keyword>
<feature type="compositionally biased region" description="Basic and acidic residues" evidence="13">
    <location>
        <begin position="1"/>
        <end position="22"/>
    </location>
</feature>
<dbReference type="InterPro" id="IPR013087">
    <property type="entry name" value="Znf_C2H2_type"/>
</dbReference>
<evidence type="ECO:0000259" key="14">
    <source>
        <dbReference type="PROSITE" id="PS50157"/>
    </source>
</evidence>
<dbReference type="GO" id="GO:0055059">
    <property type="term" value="P:asymmetric neuroblast division"/>
    <property type="evidence" value="ECO:0007669"/>
    <property type="project" value="UniProtKB-ARBA"/>
</dbReference>
<feature type="domain" description="C2H2-type" evidence="14">
    <location>
        <begin position="269"/>
        <end position="296"/>
    </location>
</feature>
<evidence type="ECO:0000256" key="10">
    <source>
        <dbReference type="ARBA" id="ARBA00023242"/>
    </source>
</evidence>
<dbReference type="EMBL" id="VCGU01000008">
    <property type="protein sequence ID" value="TRY71646.1"/>
    <property type="molecule type" value="Genomic_DNA"/>
</dbReference>
<keyword evidence="9" id="KW-0804">Transcription</keyword>
<keyword evidence="3" id="KW-0479">Metal-binding</keyword>
<comment type="similarity">
    <text evidence="2">Belongs to the krueppel C2H2-type zinc-finger protein family.</text>
</comment>
<dbReference type="GO" id="GO:2000177">
    <property type="term" value="P:regulation of neural precursor cell proliferation"/>
    <property type="evidence" value="ECO:0007669"/>
    <property type="project" value="UniProtKB-ARBA"/>
</dbReference>
<dbReference type="GO" id="GO:0008270">
    <property type="term" value="F:zinc ion binding"/>
    <property type="evidence" value="ECO:0007669"/>
    <property type="project" value="UniProtKB-KW"/>
</dbReference>
<dbReference type="GO" id="GO:0000981">
    <property type="term" value="F:DNA-binding transcription factor activity, RNA polymerase II-specific"/>
    <property type="evidence" value="ECO:0007669"/>
    <property type="project" value="TreeGrafter"/>
</dbReference>
<dbReference type="PANTHER" id="PTHR24388">
    <property type="entry name" value="ZINC FINGER PROTEIN"/>
    <property type="match status" value="1"/>
</dbReference>
<keyword evidence="5 12" id="KW-0863">Zinc-finger</keyword>
<dbReference type="Pfam" id="PF00096">
    <property type="entry name" value="zf-C2H2"/>
    <property type="match status" value="4"/>
</dbReference>
<evidence type="ECO:0000313" key="16">
    <source>
        <dbReference type="Proteomes" id="UP000318571"/>
    </source>
</evidence>
<feature type="domain" description="C2H2-type" evidence="14">
    <location>
        <begin position="354"/>
        <end position="381"/>
    </location>
</feature>
<comment type="similarity">
    <text evidence="11">Belongs to the snail C2H2-type zinc-finger protein family.</text>
</comment>
<dbReference type="PROSITE" id="PS50157">
    <property type="entry name" value="ZINC_FINGER_C2H2_2"/>
    <property type="match status" value="5"/>
</dbReference>
<dbReference type="InterPro" id="IPR036236">
    <property type="entry name" value="Znf_C2H2_sf"/>
</dbReference>
<evidence type="ECO:0000256" key="12">
    <source>
        <dbReference type="PROSITE-ProRule" id="PRU00042"/>
    </source>
</evidence>
<feature type="compositionally biased region" description="Basic residues" evidence="13">
    <location>
        <begin position="186"/>
        <end position="197"/>
    </location>
</feature>
<keyword evidence="10" id="KW-0539">Nucleus</keyword>
<feature type="compositionally biased region" description="Polar residues" evidence="13">
    <location>
        <begin position="441"/>
        <end position="451"/>
    </location>
</feature>
<feature type="domain" description="C2H2-type" evidence="14">
    <location>
        <begin position="382"/>
        <end position="416"/>
    </location>
</feature>
<keyword evidence="8" id="KW-0238">DNA-binding</keyword>
<dbReference type="Proteomes" id="UP000318571">
    <property type="component" value="Chromosome 7"/>
</dbReference>
<dbReference type="GO" id="GO:0005634">
    <property type="term" value="C:nucleus"/>
    <property type="evidence" value="ECO:0007669"/>
    <property type="project" value="UniProtKB-SubCell"/>
</dbReference>
<keyword evidence="4" id="KW-0677">Repeat</keyword>
<evidence type="ECO:0000256" key="5">
    <source>
        <dbReference type="ARBA" id="ARBA00022771"/>
    </source>
</evidence>
<dbReference type="InterPro" id="IPR050527">
    <property type="entry name" value="Snail/Krueppel_Znf"/>
</dbReference>
<feature type="compositionally biased region" description="Low complexity" evidence="13">
    <location>
        <begin position="248"/>
        <end position="258"/>
    </location>
</feature>
<evidence type="ECO:0000256" key="13">
    <source>
        <dbReference type="SAM" id="MobiDB-lite"/>
    </source>
</evidence>
<evidence type="ECO:0000256" key="3">
    <source>
        <dbReference type="ARBA" id="ARBA00022723"/>
    </source>
</evidence>
<dbReference type="SMART" id="SM00355">
    <property type="entry name" value="ZnF_C2H2"/>
    <property type="match status" value="5"/>
</dbReference>
<dbReference type="FunFam" id="3.30.160.60:FF:000043">
    <property type="entry name" value="Scratch family zinc finger 2"/>
    <property type="match status" value="1"/>
</dbReference>
<comment type="subcellular location">
    <subcellularLocation>
        <location evidence="1">Nucleus</location>
    </subcellularLocation>
</comment>
<dbReference type="GO" id="GO:0000978">
    <property type="term" value="F:RNA polymerase II cis-regulatory region sequence-specific DNA binding"/>
    <property type="evidence" value="ECO:0007669"/>
    <property type="project" value="TreeGrafter"/>
</dbReference>
<dbReference type="PROSITE" id="PS00028">
    <property type="entry name" value="ZINC_FINGER_C2H2_1"/>
    <property type="match status" value="4"/>
</dbReference>
<feature type="region of interest" description="Disordered" evidence="13">
    <location>
        <begin position="174"/>
        <end position="202"/>
    </location>
</feature>
<feature type="region of interest" description="Disordered" evidence="13">
    <location>
        <begin position="1"/>
        <end position="35"/>
    </location>
</feature>
<protein>
    <recommendedName>
        <fullName evidence="14">C2H2-type domain-containing protein</fullName>
    </recommendedName>
</protein>
<dbReference type="FunFam" id="3.30.160.60:FF:000056">
    <property type="entry name" value="Zinc finger and SCAN domain-containing 20"/>
    <property type="match status" value="1"/>
</dbReference>
<feature type="non-terminal residue" evidence="15">
    <location>
        <position position="1"/>
    </location>
</feature>
<keyword evidence="7" id="KW-0805">Transcription regulation</keyword>
<evidence type="ECO:0000256" key="2">
    <source>
        <dbReference type="ARBA" id="ARBA00006991"/>
    </source>
</evidence>
<dbReference type="AlphaFoldDB" id="A0A553P1T8"/>
<evidence type="ECO:0000256" key="11">
    <source>
        <dbReference type="ARBA" id="ARBA00037948"/>
    </source>
</evidence>
<keyword evidence="6" id="KW-0862">Zinc</keyword>
<evidence type="ECO:0000313" key="15">
    <source>
        <dbReference type="EMBL" id="TRY71646.1"/>
    </source>
</evidence>
<sequence>DQNTFIEERVRGGRRLRGDDYHGGGGDGEETREDWKVADREQTGLRLDAHGELKGSDSSVFDFPIMPKALLFKYKERHLMSADLAKVSEPLNKPSPTLDNNANSNNSLQMFAEIVTRLSQKQTNIGQFLSALMVQNYAAAAATAVSHQSPPLGVVPESFPLVCSSMDSLSVSSSPPLSEIGLSPSKSHHASPHHFKPRLSNSMGVLDLQTRSILGGRFGPEQTVPEDLRVVSRKLDFTPQSEGDETASVSGTSSVSGGQLEIVDGNKSYGCRDCGKSYSTSSNLARHRQTHRSLQDKKARKCPHCDKTYVSMPAFSMHLRTHNQGCRCDFCGKTFSRPWLLQGHIRTHTGEKPFSCHICEKAFADKSNLRAHVQTHSNAKPFVCQRCDKAFALKSYLYKHEESSCMRAFRHVLKETRKRAREQPFNGNETSHPDYQDGDSSHSPAPNAFTI</sequence>
<evidence type="ECO:0000256" key="8">
    <source>
        <dbReference type="ARBA" id="ARBA00023125"/>
    </source>
</evidence>
<feature type="region of interest" description="Disordered" evidence="13">
    <location>
        <begin position="237"/>
        <end position="261"/>
    </location>
</feature>
<dbReference type="PANTHER" id="PTHR24388:SF100">
    <property type="entry name" value="ZINC FINGER PROTEIN 423"/>
    <property type="match status" value="1"/>
</dbReference>
<dbReference type="FunFam" id="3.30.160.60:FF:000207">
    <property type="entry name" value="zinc finger protein SNAI2"/>
    <property type="match status" value="1"/>
</dbReference>
<accession>A0A553P1T8</accession>
<evidence type="ECO:0000256" key="6">
    <source>
        <dbReference type="ARBA" id="ARBA00022833"/>
    </source>
</evidence>
<feature type="domain" description="C2H2-type" evidence="14">
    <location>
        <begin position="326"/>
        <end position="353"/>
    </location>
</feature>
<name>A0A553P1T8_TIGCA</name>
<feature type="region of interest" description="Disordered" evidence="13">
    <location>
        <begin position="418"/>
        <end position="451"/>
    </location>
</feature>
<evidence type="ECO:0000256" key="9">
    <source>
        <dbReference type="ARBA" id="ARBA00023163"/>
    </source>
</evidence>
<dbReference type="GO" id="GO:0060562">
    <property type="term" value="P:epithelial tube morphogenesis"/>
    <property type="evidence" value="ECO:0007669"/>
    <property type="project" value="UniProtKB-ARBA"/>
</dbReference>
<comment type="caution">
    <text evidence="15">The sequence shown here is derived from an EMBL/GenBank/DDBJ whole genome shotgun (WGS) entry which is preliminary data.</text>
</comment>
<gene>
    <name evidence="15" type="ORF">TCAL_03127</name>
</gene>
<evidence type="ECO:0000256" key="4">
    <source>
        <dbReference type="ARBA" id="ARBA00022737"/>
    </source>
</evidence>
<evidence type="ECO:0000256" key="1">
    <source>
        <dbReference type="ARBA" id="ARBA00004123"/>
    </source>
</evidence>
<reference evidence="15 16" key="1">
    <citation type="journal article" date="2018" name="Nat. Ecol. Evol.">
        <title>Genomic signatures of mitonuclear coevolution across populations of Tigriopus californicus.</title>
        <authorList>
            <person name="Barreto F.S."/>
            <person name="Watson E.T."/>
            <person name="Lima T.G."/>
            <person name="Willett C.S."/>
            <person name="Edmands S."/>
            <person name="Li W."/>
            <person name="Burton R.S."/>
        </authorList>
    </citation>
    <scope>NUCLEOTIDE SEQUENCE [LARGE SCALE GENOMIC DNA]</scope>
    <source>
        <strain evidence="15 16">San Diego</strain>
    </source>
</reference>
<feature type="domain" description="C2H2-type" evidence="14">
    <location>
        <begin position="300"/>
        <end position="322"/>
    </location>
</feature>
<dbReference type="Gene3D" id="3.30.160.60">
    <property type="entry name" value="Classic Zinc Finger"/>
    <property type="match status" value="4"/>
</dbReference>
<proteinExistence type="inferred from homology"/>
<organism evidence="15 16">
    <name type="scientific">Tigriopus californicus</name>
    <name type="common">Marine copepod</name>
    <dbReference type="NCBI Taxonomy" id="6832"/>
    <lineage>
        <taxon>Eukaryota</taxon>
        <taxon>Metazoa</taxon>
        <taxon>Ecdysozoa</taxon>
        <taxon>Arthropoda</taxon>
        <taxon>Crustacea</taxon>
        <taxon>Multicrustacea</taxon>
        <taxon>Hexanauplia</taxon>
        <taxon>Copepoda</taxon>
        <taxon>Harpacticoida</taxon>
        <taxon>Harpacticidae</taxon>
        <taxon>Tigriopus</taxon>
    </lineage>
</organism>
<evidence type="ECO:0000256" key="7">
    <source>
        <dbReference type="ARBA" id="ARBA00023015"/>
    </source>
</evidence>
<dbReference type="FunFam" id="3.30.160.60:FF:000130">
    <property type="entry name" value="Spalt-like transcription factor 4"/>
    <property type="match status" value="1"/>
</dbReference>